<dbReference type="Pfam" id="PF12520">
    <property type="entry name" value="DUF3723"/>
    <property type="match status" value="1"/>
</dbReference>
<protein>
    <submittedName>
        <fullName evidence="2">Uncharacterized protein</fullName>
    </submittedName>
</protein>
<dbReference type="AlphaFoldDB" id="A0A9P4X6C3"/>
<sequence>MADASLYFDGVVQIPLSHFSSENPEGRYEIKIPSMAEFLQNSACPLEGHCRSKTRDKILRGLKCTPNEWRDMAPSPLSDELRQELCCIAESASISSARRRLGDGFLCTIRLHCIPPKKLAKITDGEVFQNVRFYDKHGRATIAQEWMDKLSRSKRHHLTLMLGRVGIMRALDRLLCFPGLWFGLQLGNWAKHLAAHVDKCIINYLSHIYNFYSRVMDGFEDMADQLDEITVAQLQHRSPSWSSQDVAYIEKGFQQKTLFPGITSSDIRNQLQERITSFTGIIPSIMTFHENMKYLTIGTKILERFIELRPPIIENVEDTAHRVRPDLFSNLKADWNLDNMKIQIDHETFVSTGHPADADLCCIQLVIAAIRHFAALNLYEAPLMDHHKLTTGAIVDLKCQGYLCWIATELGFNNSKIHAGASRTRPHDWSNSMAAKPRKPFHKWRAGKPSLEVYIYLEHHSFLRQLLPELHITSKTPGPLSVQGDIFAAFFNLNEYLDSFGEVDIDGQPPGDSSLKPALRPQDQYTNITPQESKKENYYDKAELSGRTNSTGKRQANQNAQSIKKMGRKSQPSLAKIPPIRRLKPQRHTDSLSSWASTVSSLSSADLYRASTNNTLTELEPIIPLRDSVTSDTLSNLAQPTGEGSDQSSSADLYAPLANNTSKELEPIIPLRESVASDTLSDLAHPTREETNPTETKSGKETDVGRGTALEMSANTNLYPPLANNTSKELEPIIPLRESVASDMLSDLAPSIEGKTDLTETKSKGVPASLGYMSSSFNKTEIGSGDYDKLQGFYSSDLQDAAKKVGPTKIPGSGSKSFSTDISTDPQETREKHNPKSLTEEKMLNEDELDDKKSTKDKQTPHQDSPEEKKQQSTTSPELEAESNRSSGIEPVDVRELSPHNSNRNIGNGIELDENEGEGQIQSSSSEDPSSEAEIDKESHKSEFSRSLSNDTLEQPVQTEITSEAPTPQRNFDRAEPGIIAQKKKSLVNYQNPLARFQVTSIRCQTYHKLMMNYEKEDDNNHYHNPKPNHNNYHYHHHSNNNNHRHYHHDNNNHHHHHYHHENNNYHHDNNDHHHHHHHHHDNDKDDHHRHHHHNKDNSNHYHYHHDSTKTNDHHQHQYIGQMKIIQLAKYLLLRP</sequence>
<reference evidence="2 3" key="1">
    <citation type="submission" date="2018-06" db="EMBL/GenBank/DDBJ databases">
        <title>Genome analysis of cellulolytic fungus Trichoderma lentiforme CFAM-422.</title>
        <authorList>
            <person name="Steindorff A.S."/>
            <person name="Formighieri E.F."/>
            <person name="Midorikawa G.E.O."/>
            <person name="Tamietti M.S."/>
            <person name="Ramos E.Z."/>
            <person name="Silva A.S."/>
            <person name="Bon E.P.S."/>
            <person name="Mendes T.D."/>
            <person name="Damaso M.C.T."/>
            <person name="Favaro L.C.L."/>
        </authorList>
    </citation>
    <scope>NUCLEOTIDE SEQUENCE [LARGE SCALE GENOMIC DNA]</scope>
    <source>
        <strain evidence="2 3">CFAM-422</strain>
    </source>
</reference>
<dbReference type="InterPro" id="IPR022198">
    <property type="entry name" value="DUF3723"/>
</dbReference>
<organism evidence="2 3">
    <name type="scientific">Trichoderma lentiforme</name>
    <dbReference type="NCBI Taxonomy" id="1567552"/>
    <lineage>
        <taxon>Eukaryota</taxon>
        <taxon>Fungi</taxon>
        <taxon>Dikarya</taxon>
        <taxon>Ascomycota</taxon>
        <taxon>Pezizomycotina</taxon>
        <taxon>Sordariomycetes</taxon>
        <taxon>Hypocreomycetidae</taxon>
        <taxon>Hypocreales</taxon>
        <taxon>Hypocreaceae</taxon>
        <taxon>Trichoderma</taxon>
    </lineage>
</organism>
<feature type="compositionally biased region" description="Basic and acidic residues" evidence="1">
    <location>
        <begin position="532"/>
        <end position="544"/>
    </location>
</feature>
<feature type="compositionally biased region" description="Basic and acidic residues" evidence="1">
    <location>
        <begin position="685"/>
        <end position="704"/>
    </location>
</feature>
<dbReference type="Proteomes" id="UP000801864">
    <property type="component" value="Unassembled WGS sequence"/>
</dbReference>
<feature type="region of interest" description="Disordered" evidence="1">
    <location>
        <begin position="502"/>
        <end position="579"/>
    </location>
</feature>
<comment type="caution">
    <text evidence="2">The sequence shown here is derived from an EMBL/GenBank/DDBJ whole genome shotgun (WGS) entry which is preliminary data.</text>
</comment>
<feature type="compositionally biased region" description="Polar residues" evidence="1">
    <location>
        <begin position="814"/>
        <end position="826"/>
    </location>
</feature>
<gene>
    <name evidence="2" type="ORF">CFAM422_011313</name>
</gene>
<feature type="compositionally biased region" description="Basic and acidic residues" evidence="1">
    <location>
        <begin position="934"/>
        <end position="944"/>
    </location>
</feature>
<feature type="compositionally biased region" description="Basic residues" evidence="1">
    <location>
        <begin position="1033"/>
        <end position="1060"/>
    </location>
</feature>
<accession>A0A9P4X6C3</accession>
<feature type="compositionally biased region" description="Polar residues" evidence="1">
    <location>
        <begin position="945"/>
        <end position="970"/>
    </location>
</feature>
<feature type="compositionally biased region" description="Basic and acidic residues" evidence="1">
    <location>
        <begin position="827"/>
        <end position="871"/>
    </location>
</feature>
<evidence type="ECO:0000313" key="3">
    <source>
        <dbReference type="Proteomes" id="UP000801864"/>
    </source>
</evidence>
<feature type="compositionally biased region" description="Basic and acidic residues" evidence="1">
    <location>
        <begin position="1061"/>
        <end position="1072"/>
    </location>
</feature>
<proteinExistence type="predicted"/>
<evidence type="ECO:0000313" key="2">
    <source>
        <dbReference type="EMBL" id="KAF3060549.1"/>
    </source>
</evidence>
<dbReference type="EMBL" id="QLNT01000023">
    <property type="protein sequence ID" value="KAF3060549.1"/>
    <property type="molecule type" value="Genomic_DNA"/>
</dbReference>
<feature type="compositionally biased region" description="Polar residues" evidence="1">
    <location>
        <begin position="633"/>
        <end position="651"/>
    </location>
</feature>
<feature type="region of interest" description="Disordered" evidence="1">
    <location>
        <begin position="805"/>
        <end position="975"/>
    </location>
</feature>
<feature type="compositionally biased region" description="Low complexity" evidence="1">
    <location>
        <begin position="918"/>
        <end position="928"/>
    </location>
</feature>
<feature type="region of interest" description="Disordered" evidence="1">
    <location>
        <begin position="1018"/>
        <end position="1115"/>
    </location>
</feature>
<feature type="compositionally biased region" description="Polar residues" evidence="1">
    <location>
        <begin position="546"/>
        <end position="562"/>
    </location>
</feature>
<keyword evidence="3" id="KW-1185">Reference proteome</keyword>
<feature type="region of interest" description="Disordered" evidence="1">
    <location>
        <begin position="678"/>
        <end position="704"/>
    </location>
</feature>
<evidence type="ECO:0000256" key="1">
    <source>
        <dbReference type="SAM" id="MobiDB-lite"/>
    </source>
</evidence>
<feature type="compositionally biased region" description="Basic and acidic residues" evidence="1">
    <location>
        <begin position="1096"/>
        <end position="1115"/>
    </location>
</feature>
<name>A0A9P4X6C3_9HYPO</name>
<feature type="region of interest" description="Disordered" evidence="1">
    <location>
        <begin position="633"/>
        <end position="652"/>
    </location>
</feature>